<evidence type="ECO:0000256" key="3">
    <source>
        <dbReference type="ARBA" id="ARBA00023235"/>
    </source>
</evidence>
<feature type="domain" description="NAD-dependent epimerase/dehydratase" evidence="4">
    <location>
        <begin position="39"/>
        <end position="253"/>
    </location>
</feature>
<gene>
    <name evidence="5" type="ORF">ALMOND_2B007914</name>
</gene>
<dbReference type="Pfam" id="PF01370">
    <property type="entry name" value="Epimerase"/>
    <property type="match status" value="1"/>
</dbReference>
<dbReference type="AlphaFoldDB" id="A0A5E4F4K9"/>
<accession>A0A5E4F4K9</accession>
<keyword evidence="2" id="KW-0520">NAD</keyword>
<sequence>MELHQISGSIAFKFGRAPRHAVIRMTGTPEFNSRNRMFIAGMGFVGQVLAQDLKNQGWAVSGTCTSSIKKKKLEEERGFDIYLFDANQPDVTSTLEIIKDHTHLLVSIPPVPGIGDPILQNELSLRRALMGGNLQWICYLSSTSVYGDSGGAWVDEDYPPNPTSDVGRLRLAAEEGWLNLGQSLGISTKVFRLGGIYGPGRSAVDTIIKRRALSESQRMRGYRRFTSRVNVQDICQAMKASICTSSSRRVYNIVDDEPAQREEVFEYARDLVEKKWPGWIKHSSEEKESLVIVKKEGLSGEKRVSNARMKKELGVRLLHPSYRSGLQSIIDQMDKPFLAE</sequence>
<name>A0A5E4F4K9_PRUDU</name>
<evidence type="ECO:0000313" key="6">
    <source>
        <dbReference type="Proteomes" id="UP000327085"/>
    </source>
</evidence>
<dbReference type="PANTHER" id="PTHR43574">
    <property type="entry name" value="EPIMERASE-RELATED"/>
    <property type="match status" value="1"/>
</dbReference>
<keyword evidence="3" id="KW-0413">Isomerase</keyword>
<dbReference type="EMBL" id="CABIKO010000066">
    <property type="protein sequence ID" value="VVA22913.1"/>
    <property type="molecule type" value="Genomic_DNA"/>
</dbReference>
<evidence type="ECO:0000259" key="4">
    <source>
        <dbReference type="Pfam" id="PF01370"/>
    </source>
</evidence>
<organism evidence="5 6">
    <name type="scientific">Prunus dulcis</name>
    <name type="common">Almond</name>
    <name type="synonym">Amygdalus dulcis</name>
    <dbReference type="NCBI Taxonomy" id="3755"/>
    <lineage>
        <taxon>Eukaryota</taxon>
        <taxon>Viridiplantae</taxon>
        <taxon>Streptophyta</taxon>
        <taxon>Embryophyta</taxon>
        <taxon>Tracheophyta</taxon>
        <taxon>Spermatophyta</taxon>
        <taxon>Magnoliopsida</taxon>
        <taxon>eudicotyledons</taxon>
        <taxon>Gunneridae</taxon>
        <taxon>Pentapetalae</taxon>
        <taxon>rosids</taxon>
        <taxon>fabids</taxon>
        <taxon>Rosales</taxon>
        <taxon>Rosaceae</taxon>
        <taxon>Amygdaloideae</taxon>
        <taxon>Amygdaleae</taxon>
        <taxon>Prunus</taxon>
    </lineage>
</organism>
<dbReference type="CDD" id="cd05266">
    <property type="entry name" value="SDR_a4"/>
    <property type="match status" value="1"/>
</dbReference>
<dbReference type="GO" id="GO:0016853">
    <property type="term" value="F:isomerase activity"/>
    <property type="evidence" value="ECO:0007669"/>
    <property type="project" value="UniProtKB-KW"/>
</dbReference>
<evidence type="ECO:0000313" key="5">
    <source>
        <dbReference type="EMBL" id="VVA22913.1"/>
    </source>
</evidence>
<dbReference type="OMA" id="MGDYFDL"/>
<comment type="similarity">
    <text evidence="1">Belongs to the NAD(P)-dependent epimerase/dehydratase family.</text>
</comment>
<dbReference type="InParanoid" id="A0A5E4F4K9"/>
<proteinExistence type="inferred from homology"/>
<dbReference type="Gene3D" id="3.40.50.720">
    <property type="entry name" value="NAD(P)-binding Rossmann-like Domain"/>
    <property type="match status" value="1"/>
</dbReference>
<dbReference type="SUPFAM" id="SSF51735">
    <property type="entry name" value="NAD(P)-binding Rossmann-fold domains"/>
    <property type="match status" value="1"/>
</dbReference>
<dbReference type="Proteomes" id="UP000327085">
    <property type="component" value="Chromosome 1"/>
</dbReference>
<dbReference type="FunCoup" id="A0A5E4F4K9">
    <property type="interactions" value="37"/>
</dbReference>
<dbReference type="InterPro" id="IPR036291">
    <property type="entry name" value="NAD(P)-bd_dom_sf"/>
</dbReference>
<reference evidence="6" key="1">
    <citation type="journal article" date="2020" name="Plant J.">
        <title>Transposons played a major role in the diversification between the closely related almond and peach genomes: results from the almond genome sequence.</title>
        <authorList>
            <person name="Alioto T."/>
            <person name="Alexiou K.G."/>
            <person name="Bardil A."/>
            <person name="Barteri F."/>
            <person name="Castanera R."/>
            <person name="Cruz F."/>
            <person name="Dhingra A."/>
            <person name="Duval H."/>
            <person name="Fernandez I Marti A."/>
            <person name="Frias L."/>
            <person name="Galan B."/>
            <person name="Garcia J.L."/>
            <person name="Howad W."/>
            <person name="Gomez-Garrido J."/>
            <person name="Gut M."/>
            <person name="Julca I."/>
            <person name="Morata J."/>
            <person name="Puigdomenech P."/>
            <person name="Ribeca P."/>
            <person name="Rubio Cabetas M.J."/>
            <person name="Vlasova A."/>
            <person name="Wirthensohn M."/>
            <person name="Garcia-Mas J."/>
            <person name="Gabaldon T."/>
            <person name="Casacuberta J.M."/>
            <person name="Arus P."/>
        </authorList>
    </citation>
    <scope>NUCLEOTIDE SEQUENCE [LARGE SCALE GENOMIC DNA]</scope>
    <source>
        <strain evidence="6">cv. Texas</strain>
    </source>
</reference>
<protein>
    <submittedName>
        <fullName evidence="5">PREDICTED: NAD(P)-dependent oxidoreductase</fullName>
    </submittedName>
</protein>
<dbReference type="Gramene" id="VVA22913">
    <property type="protein sequence ID" value="VVA22913"/>
    <property type="gene ID" value="Prudul26B007914"/>
</dbReference>
<evidence type="ECO:0000256" key="2">
    <source>
        <dbReference type="ARBA" id="ARBA00023027"/>
    </source>
</evidence>
<evidence type="ECO:0000256" key="1">
    <source>
        <dbReference type="ARBA" id="ARBA00007637"/>
    </source>
</evidence>
<dbReference type="InterPro" id="IPR001509">
    <property type="entry name" value="Epimerase_deHydtase"/>
</dbReference>